<dbReference type="OrthoDB" id="10448704at2759"/>
<accession>A0A1Q9C5V5</accession>
<sequence length="331" mass="35650">MALVLVRFSGSTAENFRARRLARFQRRLKGGGLRRFGHVAAVRGFVCLPPECQGVCSSYAQLATAAPAMLQSSKSAEVLRRRGSSPSLPRGESQDLSQVSITSLGQDSAARRAQELLLLLQAGDVWCLGCAVHVLLCGQIPVVDPAKMGEQELPHLTATSPGATEFCRALLHPQPRKRPSAEAALECPWFGQCEGIQKAHRSQAKHTLGSLTAPKSAQFFEKLRQTSAAENQGYQASMTCLRRLFHSVRAVRGASVGKEGLQIPGPEEDNKDTSTNARAAADAMCAEAFEWLLFTSGATSSGGLPLRKLMLKVDTLISSVQFAEMIWATCA</sequence>
<protein>
    <submittedName>
        <fullName evidence="1">Calcium/calmodulin-dependent protein kinase type 1</fullName>
    </submittedName>
</protein>
<dbReference type="AlphaFoldDB" id="A0A1Q9C5V5"/>
<keyword evidence="1" id="KW-0418">Kinase</keyword>
<dbReference type="GO" id="GO:0016301">
    <property type="term" value="F:kinase activity"/>
    <property type="evidence" value="ECO:0007669"/>
    <property type="project" value="UniProtKB-KW"/>
</dbReference>
<dbReference type="EMBL" id="LSRX01001628">
    <property type="protein sequence ID" value="OLP78309.1"/>
    <property type="molecule type" value="Genomic_DNA"/>
</dbReference>
<proteinExistence type="predicted"/>
<evidence type="ECO:0000313" key="1">
    <source>
        <dbReference type="EMBL" id="OLP78309.1"/>
    </source>
</evidence>
<dbReference type="Proteomes" id="UP000186817">
    <property type="component" value="Unassembled WGS sequence"/>
</dbReference>
<dbReference type="Gene3D" id="1.10.510.10">
    <property type="entry name" value="Transferase(Phosphotransferase) domain 1"/>
    <property type="match status" value="1"/>
</dbReference>
<organism evidence="1 2">
    <name type="scientific">Symbiodinium microadriaticum</name>
    <name type="common">Dinoflagellate</name>
    <name type="synonym">Zooxanthella microadriatica</name>
    <dbReference type="NCBI Taxonomy" id="2951"/>
    <lineage>
        <taxon>Eukaryota</taxon>
        <taxon>Sar</taxon>
        <taxon>Alveolata</taxon>
        <taxon>Dinophyceae</taxon>
        <taxon>Suessiales</taxon>
        <taxon>Symbiodiniaceae</taxon>
        <taxon>Symbiodinium</taxon>
    </lineage>
</organism>
<name>A0A1Q9C5V5_SYMMI</name>
<evidence type="ECO:0000313" key="2">
    <source>
        <dbReference type="Proteomes" id="UP000186817"/>
    </source>
</evidence>
<keyword evidence="2" id="KW-1185">Reference proteome</keyword>
<dbReference type="InterPro" id="IPR011009">
    <property type="entry name" value="Kinase-like_dom_sf"/>
</dbReference>
<comment type="caution">
    <text evidence="1">The sequence shown here is derived from an EMBL/GenBank/DDBJ whole genome shotgun (WGS) entry which is preliminary data.</text>
</comment>
<keyword evidence="1" id="KW-0808">Transferase</keyword>
<reference evidence="1 2" key="1">
    <citation type="submission" date="2016-02" db="EMBL/GenBank/DDBJ databases">
        <title>Genome analysis of coral dinoflagellate symbionts highlights evolutionary adaptations to a symbiotic lifestyle.</title>
        <authorList>
            <person name="Aranda M."/>
            <person name="Li Y."/>
            <person name="Liew Y.J."/>
            <person name="Baumgarten S."/>
            <person name="Simakov O."/>
            <person name="Wilson M."/>
            <person name="Piel J."/>
            <person name="Ashoor H."/>
            <person name="Bougouffa S."/>
            <person name="Bajic V.B."/>
            <person name="Ryu T."/>
            <person name="Ravasi T."/>
            <person name="Bayer T."/>
            <person name="Micklem G."/>
            <person name="Kim H."/>
            <person name="Bhak J."/>
            <person name="Lajeunesse T.C."/>
            <person name="Voolstra C.R."/>
        </authorList>
    </citation>
    <scope>NUCLEOTIDE SEQUENCE [LARGE SCALE GENOMIC DNA]</scope>
    <source>
        <strain evidence="1 2">CCMP2467</strain>
    </source>
</reference>
<dbReference type="SUPFAM" id="SSF56112">
    <property type="entry name" value="Protein kinase-like (PK-like)"/>
    <property type="match status" value="1"/>
</dbReference>
<gene>
    <name evidence="1" type="primary">Camk1</name>
    <name evidence="1" type="ORF">AK812_SmicGene41527</name>
</gene>